<name>A0A0G1FRU2_9BACT</name>
<dbReference type="GO" id="GO:0016491">
    <property type="term" value="F:oxidoreductase activity"/>
    <property type="evidence" value="ECO:0007669"/>
    <property type="project" value="InterPro"/>
</dbReference>
<dbReference type="PRINTS" id="PR00419">
    <property type="entry name" value="ADXRDTASE"/>
</dbReference>
<evidence type="ECO:0000259" key="1">
    <source>
        <dbReference type="Pfam" id="PF01593"/>
    </source>
</evidence>
<organism evidence="2 3">
    <name type="scientific">Candidatus Gottesmanbacteria bacterium GW2011_GWA2_43_14</name>
    <dbReference type="NCBI Taxonomy" id="1618443"/>
    <lineage>
        <taxon>Bacteria</taxon>
        <taxon>Candidatus Gottesmaniibacteriota</taxon>
    </lineage>
</organism>
<dbReference type="PANTHER" id="PTHR42923:SF46">
    <property type="entry name" value="AMINE OXIDASE"/>
    <property type="match status" value="1"/>
</dbReference>
<feature type="domain" description="Amine oxidase" evidence="1">
    <location>
        <begin position="10"/>
        <end position="413"/>
    </location>
</feature>
<sequence>MKIAIAGAGFTGLSAALVLARQKHQVTVFEKEATLGGLAAGFKEKNWQWTVERHYHHWFTNDSFAINLINDVGLGDKLIFPPSVTSIYYKGESLPFNSPSDVLRFSPLAPIDRLRVGAVLLYLKLLPPDMAIRLESETAAAWLSRYFGQKAYSILWQPLLLGKFGLYADRVNMAWFWARIKKRTPRLGYLLGGYHLLMDKISKEIVSLGGSIKFNSPYSKDKDKSFDKIIFTAPSFVFAKTYPELPEVYRQRITSIPHLFALNLLLETEDKFLADTYWLNINDRKFPFIAVVAHTNLVDKKYYGGKTLTWIGNYLPQNHRYLRMSKEELYREYLPFLAKINPSFKYRPKSDRLQLFTGPFAQPVFFRNYSSFKPDLATPLPNVILANMDMVYPWDRGTNYAIELGFKAAAAVIGLPPIELQHILI</sequence>
<dbReference type="Proteomes" id="UP000034894">
    <property type="component" value="Unassembled WGS sequence"/>
</dbReference>
<reference evidence="2 3" key="1">
    <citation type="journal article" date="2015" name="Nature">
        <title>rRNA introns, odd ribosomes, and small enigmatic genomes across a large radiation of phyla.</title>
        <authorList>
            <person name="Brown C.T."/>
            <person name="Hug L.A."/>
            <person name="Thomas B.C."/>
            <person name="Sharon I."/>
            <person name="Castelle C.J."/>
            <person name="Singh A."/>
            <person name="Wilkins M.J."/>
            <person name="Williams K.H."/>
            <person name="Banfield J.F."/>
        </authorList>
    </citation>
    <scope>NUCLEOTIDE SEQUENCE [LARGE SCALE GENOMIC DNA]</scope>
</reference>
<dbReference type="SUPFAM" id="SSF51905">
    <property type="entry name" value="FAD/NAD(P)-binding domain"/>
    <property type="match status" value="1"/>
</dbReference>
<accession>A0A0G1FRU2</accession>
<dbReference type="InterPro" id="IPR036188">
    <property type="entry name" value="FAD/NAD-bd_sf"/>
</dbReference>
<dbReference type="Gene3D" id="3.50.50.60">
    <property type="entry name" value="FAD/NAD(P)-binding domain"/>
    <property type="match status" value="1"/>
</dbReference>
<dbReference type="AlphaFoldDB" id="A0A0G1FRU2"/>
<dbReference type="Pfam" id="PF01593">
    <property type="entry name" value="Amino_oxidase"/>
    <property type="match status" value="1"/>
</dbReference>
<dbReference type="InterPro" id="IPR002937">
    <property type="entry name" value="Amino_oxidase"/>
</dbReference>
<evidence type="ECO:0000313" key="3">
    <source>
        <dbReference type="Proteomes" id="UP000034894"/>
    </source>
</evidence>
<dbReference type="EMBL" id="LCFP01000005">
    <property type="protein sequence ID" value="KKS97741.1"/>
    <property type="molecule type" value="Genomic_DNA"/>
</dbReference>
<comment type="caution">
    <text evidence="2">The sequence shown here is derived from an EMBL/GenBank/DDBJ whole genome shotgun (WGS) entry which is preliminary data.</text>
</comment>
<dbReference type="NCBIfam" id="NF005560">
    <property type="entry name" value="PRK07233.1"/>
    <property type="match status" value="1"/>
</dbReference>
<dbReference type="PANTHER" id="PTHR42923">
    <property type="entry name" value="PROTOPORPHYRINOGEN OXIDASE"/>
    <property type="match status" value="1"/>
</dbReference>
<dbReference type="STRING" id="1618443.UV73_C0005G0018"/>
<protein>
    <recommendedName>
        <fullName evidence="1">Amine oxidase domain-containing protein</fullName>
    </recommendedName>
</protein>
<proteinExistence type="predicted"/>
<dbReference type="InterPro" id="IPR050464">
    <property type="entry name" value="Zeta_carotene_desat/Oxidored"/>
</dbReference>
<gene>
    <name evidence="2" type="ORF">UV73_C0005G0018</name>
</gene>
<evidence type="ECO:0000313" key="2">
    <source>
        <dbReference type="EMBL" id="KKS97741.1"/>
    </source>
</evidence>